<sequence length="367" mass="40901">MRLERCTCPPHGRRSLTQKAPSRRSGPSAHSSCTAVHAKEIAPSSTALTGSGCVLAGRAGISENLQEKQGARVKFLDNKPANVEQSLKEHGGKLDESDYVNLDFLDFAVGVFLNKIELPALDLVWDGFDCTTFSLLSKGTHERKMSNAFMGTSLEAYESNLRYQFKTALYFKLQEANPMIELASENPKASMRFHPLTRSYVEKPASEGGLGQLLIELCMCHFGAVNVKPTYIWHTSISFCDDFYNARDGNFKYKCSLQEGVCGKAHEQVRAPKGQKTKAFDSSVYPKEFSSTHARCVGVAFKKLRLEPEDPQHTSDGQLSECVECGEGGTLILCDQCPRAFHRRCLTVRDRDCREQDGWVCMDCRNK</sequence>
<dbReference type="AlphaFoldDB" id="A0A7S4HCQ5"/>
<feature type="domain" description="PHD-type" evidence="6">
    <location>
        <begin position="319"/>
        <end position="367"/>
    </location>
</feature>
<dbReference type="Gene3D" id="3.30.40.10">
    <property type="entry name" value="Zinc/RING finger domain, C3HC4 (zinc finger)"/>
    <property type="match status" value="1"/>
</dbReference>
<evidence type="ECO:0000256" key="4">
    <source>
        <dbReference type="PROSITE-ProRule" id="PRU00146"/>
    </source>
</evidence>
<organism evidence="7">
    <name type="scientific">Prymnesium polylepis</name>
    <dbReference type="NCBI Taxonomy" id="72548"/>
    <lineage>
        <taxon>Eukaryota</taxon>
        <taxon>Haptista</taxon>
        <taxon>Haptophyta</taxon>
        <taxon>Prymnesiophyceae</taxon>
        <taxon>Prymnesiales</taxon>
        <taxon>Prymnesiaceae</taxon>
        <taxon>Prymnesium</taxon>
    </lineage>
</organism>
<dbReference type="PROSITE" id="PS01359">
    <property type="entry name" value="ZF_PHD_1"/>
    <property type="match status" value="1"/>
</dbReference>
<accession>A0A7S4HCQ5</accession>
<keyword evidence="2 4" id="KW-0863">Zinc-finger</keyword>
<gene>
    <name evidence="7" type="ORF">CPOL0286_LOCUS619</name>
</gene>
<name>A0A7S4HCQ5_9EUKA</name>
<dbReference type="PROSITE" id="PS50016">
    <property type="entry name" value="ZF_PHD_2"/>
    <property type="match status" value="1"/>
</dbReference>
<dbReference type="GO" id="GO:0008270">
    <property type="term" value="F:zinc ion binding"/>
    <property type="evidence" value="ECO:0007669"/>
    <property type="project" value="UniProtKB-KW"/>
</dbReference>
<dbReference type="Pfam" id="PF00628">
    <property type="entry name" value="PHD"/>
    <property type="match status" value="1"/>
</dbReference>
<keyword evidence="1" id="KW-0479">Metal-binding</keyword>
<dbReference type="SUPFAM" id="SSF57903">
    <property type="entry name" value="FYVE/PHD zinc finger"/>
    <property type="match status" value="1"/>
</dbReference>
<dbReference type="InterPro" id="IPR019786">
    <property type="entry name" value="Zinc_finger_PHD-type_CS"/>
</dbReference>
<keyword evidence="3" id="KW-0862">Zinc</keyword>
<feature type="region of interest" description="Disordered" evidence="5">
    <location>
        <begin position="1"/>
        <end position="32"/>
    </location>
</feature>
<dbReference type="InterPro" id="IPR013083">
    <property type="entry name" value="Znf_RING/FYVE/PHD"/>
</dbReference>
<proteinExistence type="predicted"/>
<evidence type="ECO:0000256" key="1">
    <source>
        <dbReference type="ARBA" id="ARBA00022723"/>
    </source>
</evidence>
<evidence type="ECO:0000256" key="5">
    <source>
        <dbReference type="SAM" id="MobiDB-lite"/>
    </source>
</evidence>
<reference evidence="7" key="1">
    <citation type="submission" date="2021-01" db="EMBL/GenBank/DDBJ databases">
        <authorList>
            <person name="Corre E."/>
            <person name="Pelletier E."/>
            <person name="Niang G."/>
            <person name="Scheremetjew M."/>
            <person name="Finn R."/>
            <person name="Kale V."/>
            <person name="Holt S."/>
            <person name="Cochrane G."/>
            <person name="Meng A."/>
            <person name="Brown T."/>
            <person name="Cohen L."/>
        </authorList>
    </citation>
    <scope>NUCLEOTIDE SEQUENCE</scope>
    <source>
        <strain evidence="7">UIO037</strain>
    </source>
</reference>
<dbReference type="InterPro" id="IPR001965">
    <property type="entry name" value="Znf_PHD"/>
</dbReference>
<dbReference type="EMBL" id="HBKO01001235">
    <property type="protein sequence ID" value="CAE2195266.1"/>
    <property type="molecule type" value="Transcribed_RNA"/>
</dbReference>
<evidence type="ECO:0000256" key="2">
    <source>
        <dbReference type="ARBA" id="ARBA00022771"/>
    </source>
</evidence>
<dbReference type="SMART" id="SM00249">
    <property type="entry name" value="PHD"/>
    <property type="match status" value="1"/>
</dbReference>
<evidence type="ECO:0000256" key="3">
    <source>
        <dbReference type="ARBA" id="ARBA00022833"/>
    </source>
</evidence>
<dbReference type="InterPro" id="IPR011011">
    <property type="entry name" value="Znf_FYVE_PHD"/>
</dbReference>
<protein>
    <recommendedName>
        <fullName evidence="6">PHD-type domain-containing protein</fullName>
    </recommendedName>
</protein>
<evidence type="ECO:0000259" key="6">
    <source>
        <dbReference type="PROSITE" id="PS50016"/>
    </source>
</evidence>
<dbReference type="InterPro" id="IPR019787">
    <property type="entry name" value="Znf_PHD-finger"/>
</dbReference>
<evidence type="ECO:0000313" key="7">
    <source>
        <dbReference type="EMBL" id="CAE2195266.1"/>
    </source>
</evidence>